<dbReference type="OrthoDB" id="1062680at2"/>
<evidence type="ECO:0000313" key="1">
    <source>
        <dbReference type="EMBL" id="MBB3057163.1"/>
    </source>
</evidence>
<keyword evidence="2" id="KW-1185">Reference proteome</keyword>
<dbReference type="RefSeq" id="WP_096355451.1">
    <property type="nucleotide sequence ID" value="NZ_AP017313.1"/>
</dbReference>
<reference evidence="1" key="1">
    <citation type="submission" date="2020-08" db="EMBL/GenBank/DDBJ databases">
        <title>Genomic Encyclopedia of Type Strains, Phase III (KMG-III): the genomes of soil and plant-associated and newly described type strains.</title>
        <authorList>
            <person name="Whitman W."/>
        </authorList>
    </citation>
    <scope>NUCLEOTIDE SEQUENCE [LARGE SCALE GENOMIC DNA]</scope>
    <source>
        <strain evidence="1">CECT 8628</strain>
    </source>
</reference>
<name>A0A839SIP2_9SPHI</name>
<protein>
    <recommendedName>
        <fullName evidence="3">DUF4249 domain-containing protein</fullName>
    </recommendedName>
</protein>
<dbReference type="InterPro" id="IPR025345">
    <property type="entry name" value="DUF4249"/>
</dbReference>
<comment type="caution">
    <text evidence="1">The sequence shown here is derived from an EMBL/GenBank/DDBJ whole genome shotgun (WGS) entry which is preliminary data.</text>
</comment>
<dbReference type="Pfam" id="PF14054">
    <property type="entry name" value="DUF4249"/>
    <property type="match status" value="1"/>
</dbReference>
<dbReference type="PROSITE" id="PS51257">
    <property type="entry name" value="PROKAR_LIPOPROTEIN"/>
    <property type="match status" value="1"/>
</dbReference>
<dbReference type="EMBL" id="JACHWX010000011">
    <property type="protein sequence ID" value="MBB3057163.1"/>
    <property type="molecule type" value="Genomic_DNA"/>
</dbReference>
<dbReference type="Proteomes" id="UP000539265">
    <property type="component" value="Unassembled WGS sequence"/>
</dbReference>
<evidence type="ECO:0008006" key="3">
    <source>
        <dbReference type="Google" id="ProtNLM"/>
    </source>
</evidence>
<accession>A0A839SIP2</accession>
<dbReference type="AlphaFoldDB" id="A0A839SIP2"/>
<evidence type="ECO:0000313" key="2">
    <source>
        <dbReference type="Proteomes" id="UP000539265"/>
    </source>
</evidence>
<proteinExistence type="predicted"/>
<gene>
    <name evidence="1" type="ORF">FHS11_003591</name>
</gene>
<sequence length="393" mass="43593">MRNWKTSIFILILFTGCKKLYNPPTITAPNSYLVVEGVINSGPDATTIKLSHTVNIASNITLNPVNGAVLTVESDQSAVYPLAESQIGVYTANGLNLDNSHKYRLRIKTANEEYLSDFVTVENSPPIDSVNFVIQRDGLNIYSNTHDANNNTKYYRWDYEETWIIHSQYDSFFKSNGDDVVQRDYINDQIYTCWTSTTSSTIILNSSAKLARDVIVNNPIIFIPSTSEKLSSKYSILVKQYALSGNAYAFWQNLKKNTEQLGSIFDAQPSQISGNIHSTTNPSEPVIGYISVGSVSSARIFIANQQLPAWADSHNDPTCKLDTFYFKYIPPGSTTPINQVDLHINYNKGATNPEIPVLAISPPGSPPIGYTASEPVCVDCTLRGTNVKPSFWK</sequence>
<organism evidence="1 2">
    <name type="scientific">Mucilaginibacter gotjawali</name>
    <dbReference type="NCBI Taxonomy" id="1550579"/>
    <lineage>
        <taxon>Bacteria</taxon>
        <taxon>Pseudomonadati</taxon>
        <taxon>Bacteroidota</taxon>
        <taxon>Sphingobacteriia</taxon>
        <taxon>Sphingobacteriales</taxon>
        <taxon>Sphingobacteriaceae</taxon>
        <taxon>Mucilaginibacter</taxon>
    </lineage>
</organism>